<dbReference type="Proteomes" id="UP000183760">
    <property type="component" value="Unassembled WGS sequence"/>
</dbReference>
<evidence type="ECO:0000313" key="4">
    <source>
        <dbReference type="Proteomes" id="UP000321514"/>
    </source>
</evidence>
<comment type="caution">
    <text evidence="1">The sequence shown here is derived from an EMBL/GenBank/DDBJ whole genome shotgun (WGS) entry which is preliminary data.</text>
</comment>
<evidence type="ECO:0000313" key="3">
    <source>
        <dbReference type="Proteomes" id="UP000183760"/>
    </source>
</evidence>
<proteinExistence type="predicted"/>
<dbReference type="AlphaFoldDB" id="A0A511SVF9"/>
<evidence type="ECO:0000313" key="1">
    <source>
        <dbReference type="EMBL" id="GEN05313.1"/>
    </source>
</evidence>
<sequence length="120" mass="13122">MRYQFILWPLAWLCACSGPEAPDAAVCRDVVTRLCQTSACPGVAEQLDLDASCETTLLERTGCGAEGFAFVSPARERVLDCREPLIRGGTTTERAPSCEDTTRFLVECPDVATFFRGEQP</sequence>
<dbReference type="EMBL" id="BJXR01000006">
    <property type="protein sequence ID" value="GEN05313.1"/>
    <property type="molecule type" value="Genomic_DNA"/>
</dbReference>
<protein>
    <recommendedName>
        <fullName evidence="5">Lipoprotein</fullName>
    </recommendedName>
</protein>
<dbReference type="Proteomes" id="UP000321514">
    <property type="component" value="Unassembled WGS sequence"/>
</dbReference>
<evidence type="ECO:0008006" key="5">
    <source>
        <dbReference type="Google" id="ProtNLM"/>
    </source>
</evidence>
<dbReference type="EMBL" id="FOIB01000001">
    <property type="protein sequence ID" value="SET11456.1"/>
    <property type="molecule type" value="Genomic_DNA"/>
</dbReference>
<accession>A0A511SVF9</accession>
<evidence type="ECO:0000313" key="2">
    <source>
        <dbReference type="EMBL" id="SET11456.1"/>
    </source>
</evidence>
<dbReference type="PROSITE" id="PS51257">
    <property type="entry name" value="PROKAR_LIPOPROTEIN"/>
    <property type="match status" value="1"/>
</dbReference>
<dbReference type="RefSeq" id="WP_074949523.1">
    <property type="nucleotide sequence ID" value="NZ_BJXR01000006.1"/>
</dbReference>
<reference evidence="1 4" key="2">
    <citation type="submission" date="2019-07" db="EMBL/GenBank/DDBJ databases">
        <title>Whole genome shotgun sequence of Myxococcus fulvus NBRC 100333.</title>
        <authorList>
            <person name="Hosoyama A."/>
            <person name="Uohara A."/>
            <person name="Ohji S."/>
            <person name="Ichikawa N."/>
        </authorList>
    </citation>
    <scope>NUCLEOTIDE SEQUENCE [LARGE SCALE GENOMIC DNA]</scope>
    <source>
        <strain evidence="1 4">NBRC 100333</strain>
    </source>
</reference>
<name>A0A511SVF9_MYXFU</name>
<reference evidence="2 3" key="1">
    <citation type="submission" date="2016-10" db="EMBL/GenBank/DDBJ databases">
        <authorList>
            <person name="Varghese N."/>
            <person name="Submissions S."/>
        </authorList>
    </citation>
    <scope>NUCLEOTIDE SEQUENCE [LARGE SCALE GENOMIC DNA]</scope>
    <source>
        <strain evidence="2 3">DSM 16525</strain>
    </source>
</reference>
<organism evidence="1 4">
    <name type="scientific">Myxococcus fulvus</name>
    <dbReference type="NCBI Taxonomy" id="33"/>
    <lineage>
        <taxon>Bacteria</taxon>
        <taxon>Pseudomonadati</taxon>
        <taxon>Myxococcota</taxon>
        <taxon>Myxococcia</taxon>
        <taxon>Myxococcales</taxon>
        <taxon>Cystobacterineae</taxon>
        <taxon>Myxococcaceae</taxon>
        <taxon>Myxococcus</taxon>
    </lineage>
</organism>
<gene>
    <name evidence="1" type="ORF">MFU01_03500</name>
    <name evidence="2" type="ORF">SAMN05443572_1011143</name>
</gene>
<keyword evidence="3" id="KW-1185">Reference proteome</keyword>
<dbReference type="STRING" id="1334629.MFUL124B02_06645"/>